<dbReference type="EMBL" id="JBEGDD010000005">
    <property type="protein sequence ID" value="MEQ7155136.1"/>
    <property type="molecule type" value="Genomic_DNA"/>
</dbReference>
<comment type="caution">
    <text evidence="6">The sequence shown here is derived from an EMBL/GenBank/DDBJ whole genome shotgun (WGS) entry which is preliminary data.</text>
</comment>
<dbReference type="NCBIfam" id="NF006600">
    <property type="entry name" value="PRK09140.1"/>
    <property type="match status" value="1"/>
</dbReference>
<evidence type="ECO:0000313" key="7">
    <source>
        <dbReference type="Proteomes" id="UP001445732"/>
    </source>
</evidence>
<dbReference type="PANTHER" id="PTHR30246:SF1">
    <property type="entry name" value="2-DEHYDRO-3-DEOXY-6-PHOSPHOGALACTONATE ALDOLASE-RELATED"/>
    <property type="match status" value="1"/>
</dbReference>
<comment type="similarity">
    <text evidence="2">Belongs to the KHG/KDPG aldolase family.</text>
</comment>
<dbReference type="EC" id="4.1.2.21" evidence="6"/>
<evidence type="ECO:0000256" key="1">
    <source>
        <dbReference type="ARBA" id="ARBA00004761"/>
    </source>
</evidence>
<reference evidence="6 7" key="1">
    <citation type="submission" date="2024-06" db="EMBL/GenBank/DDBJ databases">
        <title>Brevundimonas sp. C11.</title>
        <authorList>
            <person name="Maltman C."/>
        </authorList>
    </citation>
    <scope>NUCLEOTIDE SEQUENCE [LARGE SCALE GENOMIC DNA]</scope>
    <source>
        <strain evidence="6 7">C11</strain>
    </source>
</reference>
<dbReference type="InterPro" id="IPR013785">
    <property type="entry name" value="Aldolase_TIM"/>
</dbReference>
<dbReference type="RefSeq" id="WP_349684297.1">
    <property type="nucleotide sequence ID" value="NZ_JBEGDD010000005.1"/>
</dbReference>
<protein>
    <submittedName>
        <fullName evidence="6">2-dehydro-3-deoxy-6-phosphogalactonate aldolase</fullName>
        <ecNumber evidence="6">4.1.2.21</ecNumber>
    </submittedName>
</protein>
<gene>
    <name evidence="6" type="ORF">ABN401_07915</name>
</gene>
<dbReference type="PROSITE" id="PS00160">
    <property type="entry name" value="ALDOLASE_KDPG_KHG_2"/>
    <property type="match status" value="1"/>
</dbReference>
<dbReference type="CDD" id="cd00452">
    <property type="entry name" value="KDPG_aldolase"/>
    <property type="match status" value="1"/>
</dbReference>
<dbReference type="Gene3D" id="3.20.20.70">
    <property type="entry name" value="Aldolase class I"/>
    <property type="match status" value="1"/>
</dbReference>
<evidence type="ECO:0000256" key="2">
    <source>
        <dbReference type="ARBA" id="ARBA00006906"/>
    </source>
</evidence>
<dbReference type="InterPro" id="IPR000887">
    <property type="entry name" value="Aldlse_KDPG_KHG"/>
</dbReference>
<name>A0ABV1NNB6_9CAUL</name>
<evidence type="ECO:0000256" key="5">
    <source>
        <dbReference type="ARBA" id="ARBA00023277"/>
    </source>
</evidence>
<sequence>MSFQRIDALPLVAILRGLAPDEAVEVGEALVAAGFLCLEVPLNSPEPFVSIRRLRDALDGRAGVGAGTVLTGEAVWSVADAGGQAIISPNSDPDVIRASKDANLYSLPGFFTPTEAFAALAAGADALKLFPAEVSGVAGLKAVRAVLPPATKILPVGGVSPQHLADWRRAGASGFGLGSALYMAGRSASDVEARARSFVDAWRATVSPAARDRPS</sequence>
<organism evidence="6 7">
    <name type="scientific">Brevundimonas aurifodinae</name>
    <dbReference type="NCBI Taxonomy" id="1508312"/>
    <lineage>
        <taxon>Bacteria</taxon>
        <taxon>Pseudomonadati</taxon>
        <taxon>Pseudomonadota</taxon>
        <taxon>Alphaproteobacteria</taxon>
        <taxon>Caulobacterales</taxon>
        <taxon>Caulobacteraceae</taxon>
        <taxon>Brevundimonas</taxon>
    </lineage>
</organism>
<comment type="subunit">
    <text evidence="3">Homotrimer.</text>
</comment>
<dbReference type="Proteomes" id="UP001445732">
    <property type="component" value="Unassembled WGS sequence"/>
</dbReference>
<evidence type="ECO:0000256" key="3">
    <source>
        <dbReference type="ARBA" id="ARBA00011233"/>
    </source>
</evidence>
<evidence type="ECO:0000256" key="4">
    <source>
        <dbReference type="ARBA" id="ARBA00023239"/>
    </source>
</evidence>
<dbReference type="PANTHER" id="PTHR30246">
    <property type="entry name" value="2-KETO-3-DEOXY-6-PHOSPHOGLUCONATE ALDOLASE"/>
    <property type="match status" value="1"/>
</dbReference>
<proteinExistence type="inferred from homology"/>
<dbReference type="GO" id="GO:0008674">
    <property type="term" value="F:2-dehydro-3-deoxy-6-phosphogalactonate aldolase activity"/>
    <property type="evidence" value="ECO:0007669"/>
    <property type="project" value="UniProtKB-EC"/>
</dbReference>
<evidence type="ECO:0000313" key="6">
    <source>
        <dbReference type="EMBL" id="MEQ7155136.1"/>
    </source>
</evidence>
<dbReference type="InterPro" id="IPR031338">
    <property type="entry name" value="KDPG/KHG_AS_2"/>
</dbReference>
<comment type="pathway">
    <text evidence="1">Carbohydrate acid metabolism.</text>
</comment>
<keyword evidence="7" id="KW-1185">Reference proteome</keyword>
<dbReference type="Pfam" id="PF01081">
    <property type="entry name" value="Aldolase"/>
    <property type="match status" value="1"/>
</dbReference>
<accession>A0ABV1NNB6</accession>
<keyword evidence="4 6" id="KW-0456">Lyase</keyword>
<keyword evidence="5" id="KW-0119">Carbohydrate metabolism</keyword>
<dbReference type="SUPFAM" id="SSF51569">
    <property type="entry name" value="Aldolase"/>
    <property type="match status" value="1"/>
</dbReference>